<dbReference type="AlphaFoldDB" id="A0AAN8EGE9"/>
<feature type="region of interest" description="Disordered" evidence="7">
    <location>
        <begin position="72"/>
        <end position="106"/>
    </location>
</feature>
<feature type="compositionally biased region" description="Polar residues" evidence="7">
    <location>
        <begin position="1"/>
        <end position="20"/>
    </location>
</feature>
<dbReference type="PROSITE" id="PS50845">
    <property type="entry name" value="RETICULON"/>
    <property type="match status" value="1"/>
</dbReference>
<comment type="caution">
    <text evidence="9">The sequence shown here is derived from an EMBL/GenBank/DDBJ whole genome shotgun (WGS) entry which is preliminary data.</text>
</comment>
<feature type="region of interest" description="Disordered" evidence="7">
    <location>
        <begin position="325"/>
        <end position="383"/>
    </location>
</feature>
<evidence type="ECO:0000256" key="5">
    <source>
        <dbReference type="ARBA" id="ARBA00023136"/>
    </source>
</evidence>
<dbReference type="Proteomes" id="UP001316803">
    <property type="component" value="Unassembled WGS sequence"/>
</dbReference>
<feature type="compositionally biased region" description="Polar residues" evidence="7">
    <location>
        <begin position="35"/>
        <end position="50"/>
    </location>
</feature>
<evidence type="ECO:0000259" key="8">
    <source>
        <dbReference type="PROSITE" id="PS50845"/>
    </source>
</evidence>
<feature type="transmembrane region" description="Helical" evidence="6">
    <location>
        <begin position="245"/>
        <end position="262"/>
    </location>
</feature>
<evidence type="ECO:0000256" key="6">
    <source>
        <dbReference type="RuleBase" id="RU363132"/>
    </source>
</evidence>
<feature type="transmembrane region" description="Helical" evidence="6">
    <location>
        <begin position="159"/>
        <end position="182"/>
    </location>
</feature>
<dbReference type="Pfam" id="PF02453">
    <property type="entry name" value="Reticulon"/>
    <property type="match status" value="1"/>
</dbReference>
<keyword evidence="10" id="KW-1185">Reference proteome</keyword>
<keyword evidence="4 6" id="KW-1133">Transmembrane helix</keyword>
<evidence type="ECO:0000256" key="2">
    <source>
        <dbReference type="ARBA" id="ARBA00022692"/>
    </source>
</evidence>
<evidence type="ECO:0000256" key="1">
    <source>
        <dbReference type="ARBA" id="ARBA00004477"/>
    </source>
</evidence>
<feature type="transmembrane region" description="Helical" evidence="6">
    <location>
        <begin position="131"/>
        <end position="153"/>
    </location>
</feature>
<comment type="subcellular location">
    <subcellularLocation>
        <location evidence="1 6">Endoplasmic reticulum membrane</location>
        <topology evidence="1 6">Multi-pass membrane protein</topology>
    </subcellularLocation>
</comment>
<keyword evidence="5 6" id="KW-0472">Membrane</keyword>
<feature type="region of interest" description="Disordered" evidence="7">
    <location>
        <begin position="1"/>
        <end position="55"/>
    </location>
</feature>
<organism evidence="9 10">
    <name type="scientific">Knufia fluminis</name>
    <dbReference type="NCBI Taxonomy" id="191047"/>
    <lineage>
        <taxon>Eukaryota</taxon>
        <taxon>Fungi</taxon>
        <taxon>Dikarya</taxon>
        <taxon>Ascomycota</taxon>
        <taxon>Pezizomycotina</taxon>
        <taxon>Eurotiomycetes</taxon>
        <taxon>Chaetothyriomycetidae</taxon>
        <taxon>Chaetothyriales</taxon>
        <taxon>Trichomeriaceae</taxon>
        <taxon>Knufia</taxon>
    </lineage>
</organism>
<evidence type="ECO:0000256" key="7">
    <source>
        <dbReference type="SAM" id="MobiDB-lite"/>
    </source>
</evidence>
<dbReference type="GO" id="GO:0005789">
    <property type="term" value="C:endoplasmic reticulum membrane"/>
    <property type="evidence" value="ECO:0007669"/>
    <property type="project" value="UniProtKB-SubCell"/>
</dbReference>
<name>A0AAN8EGE9_9EURO</name>
<sequence length="383" mass="41756">MEDVSNQIDPGSNNNYSNVDTAAAKDHAAGLAEQAKNSESNEPASHTINRPSGAANAYNSVSNTQFAQDLANGPAAQSVKNQANATSNEFSDLASSRTMPEHKAANDTPLTHYHNFFFNLLSWKNPRATGVTFASFIALIFASRYLPIIRLFLKGTWTILGVVTLAEAAAKFTIGSSVAGHVRPRRYYKIPKETLEATLDDVEQLINFFVIEAQRIVFAENIPNTALAFTASFLSYYLIKLLPAWGFTLFATCVTFLVPLVYTQNKDLIDSQYEHVSNIAVKQTQQFRDLTAEHTSKAAETVKQYTGEYANVASEYIGKSRQKIPNLAPAGTTNGTTNNSAQPNVNENDFPQAPKTDFASSAEHTKPIVTAPGDDEPIAASVY</sequence>
<feature type="compositionally biased region" description="Polar residues" evidence="7">
    <location>
        <begin position="78"/>
        <end position="98"/>
    </location>
</feature>
<protein>
    <recommendedName>
        <fullName evidence="6">Reticulon-like protein</fullName>
    </recommendedName>
</protein>
<dbReference type="EMBL" id="JAKLMC020000007">
    <property type="protein sequence ID" value="KAK5955184.1"/>
    <property type="molecule type" value="Genomic_DNA"/>
</dbReference>
<keyword evidence="2 6" id="KW-0812">Transmembrane</keyword>
<proteinExistence type="predicted"/>
<evidence type="ECO:0000256" key="3">
    <source>
        <dbReference type="ARBA" id="ARBA00022824"/>
    </source>
</evidence>
<gene>
    <name evidence="9" type="ORF">OHC33_003864</name>
</gene>
<accession>A0AAN8EGE9</accession>
<feature type="domain" description="Reticulon" evidence="8">
    <location>
        <begin position="117"/>
        <end position="325"/>
    </location>
</feature>
<evidence type="ECO:0000256" key="4">
    <source>
        <dbReference type="ARBA" id="ARBA00022989"/>
    </source>
</evidence>
<evidence type="ECO:0000313" key="10">
    <source>
        <dbReference type="Proteomes" id="UP001316803"/>
    </source>
</evidence>
<evidence type="ECO:0000313" key="9">
    <source>
        <dbReference type="EMBL" id="KAK5955184.1"/>
    </source>
</evidence>
<dbReference type="InterPro" id="IPR003388">
    <property type="entry name" value="Reticulon"/>
</dbReference>
<keyword evidence="3 6" id="KW-0256">Endoplasmic reticulum</keyword>
<feature type="compositionally biased region" description="Polar residues" evidence="7">
    <location>
        <begin position="340"/>
        <end position="349"/>
    </location>
</feature>
<reference evidence="9 10" key="1">
    <citation type="submission" date="2022-12" db="EMBL/GenBank/DDBJ databases">
        <title>Genomic features and morphological characterization of a novel Knufia sp. strain isolated from spacecraft assembly facility.</title>
        <authorList>
            <person name="Teixeira M."/>
            <person name="Chander A.M."/>
            <person name="Stajich J.E."/>
            <person name="Venkateswaran K."/>
        </authorList>
    </citation>
    <scope>NUCLEOTIDE SEQUENCE [LARGE SCALE GENOMIC DNA]</scope>
    <source>
        <strain evidence="9 10">FJI-L2-BK-P2</strain>
    </source>
</reference>
<feature type="transmembrane region" description="Helical" evidence="6">
    <location>
        <begin position="222"/>
        <end position="239"/>
    </location>
</feature>